<gene>
    <name evidence="3" type="ORF">ATH50_3262</name>
    <name evidence="2" type="ORF">DU502_16855</name>
</gene>
<evidence type="ECO:0000313" key="2">
    <source>
        <dbReference type="EMBL" id="AZH26940.1"/>
    </source>
</evidence>
<evidence type="ECO:0000313" key="5">
    <source>
        <dbReference type="Proteomes" id="UP000282007"/>
    </source>
</evidence>
<dbReference type="Gene3D" id="3.40.50.720">
    <property type="entry name" value="NAD(P)-binding Rossmann-like Domain"/>
    <property type="match status" value="1"/>
</dbReference>
<reference evidence="2 5" key="2">
    <citation type="submission" date="2018-07" db="EMBL/GenBank/DDBJ databases">
        <title>Genome sequences of Haloplanus aerogenes JCM 16430T.</title>
        <authorList>
            <person name="Kim Y.B."/>
            <person name="Roh S.W."/>
        </authorList>
    </citation>
    <scope>NUCLEOTIDE SEQUENCE [LARGE SCALE GENOMIC DNA]</scope>
    <source>
        <strain evidence="2 5">JCM 16430</strain>
    </source>
</reference>
<dbReference type="OrthoDB" id="289108at2157"/>
<dbReference type="Pfam" id="PF02254">
    <property type="entry name" value="TrkA_N"/>
    <property type="match status" value="1"/>
</dbReference>
<accession>A0A3M0D8M5</accession>
<proteinExistence type="predicted"/>
<dbReference type="RefSeq" id="WP_121921814.1">
    <property type="nucleotide sequence ID" value="NZ_CP034145.1"/>
</dbReference>
<name>A0A3M0D8M5_9EURY</name>
<feature type="domain" description="RCK N-terminal" evidence="1">
    <location>
        <begin position="22"/>
        <end position="128"/>
    </location>
</feature>
<dbReference type="GO" id="GO:0006813">
    <property type="term" value="P:potassium ion transport"/>
    <property type="evidence" value="ECO:0007669"/>
    <property type="project" value="InterPro"/>
</dbReference>
<sequence>MRLQSILTTRAESTASGAGHEYFVLGGGHVGTSVARHLRTAGHAVTVVDEAHDPADEPGIRGDPTDHRTLDAAGITDAATVVVAMPQDGLSLLVAQLVRTRFGVTDVRILVRTPDRCDVVADAGHEAICVTTVLSDAVVAKLETLRQPA</sequence>
<dbReference type="InterPro" id="IPR003148">
    <property type="entry name" value="RCK_N"/>
</dbReference>
<reference evidence="3" key="3">
    <citation type="submission" date="2018-10" db="EMBL/GenBank/DDBJ databases">
        <authorList>
            <person name="Whitman W."/>
            <person name="Huntemann M."/>
            <person name="Clum A."/>
            <person name="Pillay M."/>
            <person name="Palaniappan K."/>
            <person name="Varghese N."/>
            <person name="Mikhailova N."/>
            <person name="Stamatis D."/>
            <person name="Reddy T."/>
            <person name="Daum C."/>
            <person name="Shapiro N."/>
            <person name="Ivanova N."/>
            <person name="Kyrpides N."/>
            <person name="Woyke T."/>
        </authorList>
    </citation>
    <scope>NUCLEOTIDE SEQUENCE</scope>
    <source>
        <strain evidence="3">CGMCC 1.10124</strain>
    </source>
</reference>
<evidence type="ECO:0000313" key="4">
    <source>
        <dbReference type="Proteomes" id="UP000277326"/>
    </source>
</evidence>
<dbReference type="Proteomes" id="UP000282007">
    <property type="component" value="Chromosome"/>
</dbReference>
<dbReference type="EMBL" id="REFS01000007">
    <property type="protein sequence ID" value="RMB12593.1"/>
    <property type="molecule type" value="Genomic_DNA"/>
</dbReference>
<dbReference type="Proteomes" id="UP000277326">
    <property type="component" value="Unassembled WGS sequence"/>
</dbReference>
<dbReference type="SUPFAM" id="SSF51735">
    <property type="entry name" value="NAD(P)-binding Rossmann-fold domains"/>
    <property type="match status" value="1"/>
</dbReference>
<evidence type="ECO:0000313" key="3">
    <source>
        <dbReference type="EMBL" id="RMB12593.1"/>
    </source>
</evidence>
<dbReference type="InterPro" id="IPR050721">
    <property type="entry name" value="Trk_Ktr_HKT_K-transport"/>
</dbReference>
<protein>
    <submittedName>
        <fullName evidence="2">Potassium transporter TrkA</fullName>
    </submittedName>
    <submittedName>
        <fullName evidence="3">TrkA family protein</fullName>
    </submittedName>
</protein>
<dbReference type="GeneID" id="38472991"/>
<keyword evidence="5" id="KW-1185">Reference proteome</keyword>
<dbReference type="KEGG" id="haer:DU502_16855"/>
<dbReference type="AlphaFoldDB" id="A0A3M0D8M5"/>
<reference evidence="3 4" key="1">
    <citation type="journal article" date="2015" name="Stand. Genomic Sci.">
        <title>Genomic Encyclopedia of Bacterial and Archaeal Type Strains, Phase III: the genomes of soil and plant-associated and newly described type strains.</title>
        <authorList>
            <person name="Whitman W.B."/>
            <person name="Woyke T."/>
            <person name="Klenk H.P."/>
            <person name="Zhou Y."/>
            <person name="Lilburn T.G."/>
            <person name="Beck B.J."/>
            <person name="De Vos P."/>
            <person name="Vandamme P."/>
            <person name="Eisen J.A."/>
            <person name="Garrity G."/>
            <person name="Hugenholtz P."/>
            <person name="Kyrpides N.C."/>
        </authorList>
    </citation>
    <scope>NUCLEOTIDE SEQUENCE [LARGE SCALE GENOMIC DNA]</scope>
    <source>
        <strain evidence="3 4">CGMCC 1.10124</strain>
    </source>
</reference>
<dbReference type="InterPro" id="IPR036291">
    <property type="entry name" value="NAD(P)-bd_dom_sf"/>
</dbReference>
<dbReference type="EMBL" id="CP034145">
    <property type="protein sequence ID" value="AZH26940.1"/>
    <property type="molecule type" value="Genomic_DNA"/>
</dbReference>
<evidence type="ECO:0000259" key="1">
    <source>
        <dbReference type="Pfam" id="PF02254"/>
    </source>
</evidence>
<organism evidence="3 4">
    <name type="scientific">Haloplanus aerogenes</name>
    <dbReference type="NCBI Taxonomy" id="660522"/>
    <lineage>
        <taxon>Archaea</taxon>
        <taxon>Methanobacteriati</taxon>
        <taxon>Methanobacteriota</taxon>
        <taxon>Stenosarchaea group</taxon>
        <taxon>Halobacteria</taxon>
        <taxon>Halobacteriales</taxon>
        <taxon>Haloferacaceae</taxon>
        <taxon>Haloplanus</taxon>
    </lineage>
</organism>
<dbReference type="PANTHER" id="PTHR43833">
    <property type="entry name" value="POTASSIUM CHANNEL PROTEIN 2-RELATED-RELATED"/>
    <property type="match status" value="1"/>
</dbReference>